<accession>H2AT15</accession>
<name>H2AT15_KAZAF</name>
<keyword evidence="1" id="KW-0732">Signal</keyword>
<evidence type="ECO:0000313" key="3">
    <source>
        <dbReference type="Proteomes" id="UP000005220"/>
    </source>
</evidence>
<proteinExistence type="predicted"/>
<protein>
    <submittedName>
        <fullName evidence="2">Uncharacterized protein</fullName>
    </submittedName>
</protein>
<organism evidence="2 3">
    <name type="scientific">Kazachstania africana (strain ATCC 22294 / BCRC 22015 / CBS 2517 / CECT 1963 / NBRC 1671 / NRRL Y-8276)</name>
    <name type="common">Yeast</name>
    <name type="synonym">Kluyveromyces africanus</name>
    <dbReference type="NCBI Taxonomy" id="1071382"/>
    <lineage>
        <taxon>Eukaryota</taxon>
        <taxon>Fungi</taxon>
        <taxon>Dikarya</taxon>
        <taxon>Ascomycota</taxon>
        <taxon>Saccharomycotina</taxon>
        <taxon>Saccharomycetes</taxon>
        <taxon>Saccharomycetales</taxon>
        <taxon>Saccharomycetaceae</taxon>
        <taxon>Kazachstania</taxon>
    </lineage>
</organism>
<feature type="chain" id="PRO_5003559637" evidence="1">
    <location>
        <begin position="20"/>
        <end position="278"/>
    </location>
</feature>
<keyword evidence="3" id="KW-1185">Reference proteome</keyword>
<sequence length="278" mass="30545">MLPAKTLTFFSTLIALASATLHYPDVPFGNGTRPDAAVYNVLRCLQIVGIANSTMVGMATDGFYHLKYNNSSQAKDAMLQGLTGCTSLYGPNDMWASTASDYYDNDVQYYGTIGDLITSTPGLPAPGRYQPSTLSKTEATISNDTVVRRGQVQGYYYGLMAEDKSCTNHELFVDATDMCQDNNMNSFASYVVENPNIVTLYYESWPHHRCSKGDSRTFSVPSKSKTACTKRKAYSWFGTLSGDSCYTSESKRVACAASNIDEWNAAFKLNNIIAQGKF</sequence>
<evidence type="ECO:0000256" key="1">
    <source>
        <dbReference type="SAM" id="SignalP"/>
    </source>
</evidence>
<dbReference type="eggNOG" id="ENOG502SUNT">
    <property type="taxonomic scope" value="Eukaryota"/>
</dbReference>
<dbReference type="AlphaFoldDB" id="H2AT15"/>
<dbReference type="GeneID" id="13885597"/>
<dbReference type="KEGG" id="kaf:KAFR_0C05240"/>
<evidence type="ECO:0000313" key="2">
    <source>
        <dbReference type="EMBL" id="CCF57515.1"/>
    </source>
</evidence>
<dbReference type="InParanoid" id="H2AT15"/>
<gene>
    <name evidence="2" type="primary">KAFR0C05240</name>
    <name evidence="2" type="ORF">KAFR_0C05240</name>
</gene>
<reference evidence="2 3" key="1">
    <citation type="journal article" date="2011" name="Proc. Natl. Acad. Sci. U.S.A.">
        <title>Evolutionary erosion of yeast sex chromosomes by mating-type switching accidents.</title>
        <authorList>
            <person name="Gordon J.L."/>
            <person name="Armisen D."/>
            <person name="Proux-Wera E."/>
            <person name="Oheigeartaigh S.S."/>
            <person name="Byrne K.P."/>
            <person name="Wolfe K.H."/>
        </authorList>
    </citation>
    <scope>NUCLEOTIDE SEQUENCE [LARGE SCALE GENOMIC DNA]</scope>
    <source>
        <strain evidence="3">ATCC 22294 / BCRC 22015 / CBS 2517 / CECT 1963 / NBRC 1671 / NRRL Y-8276</strain>
    </source>
</reference>
<dbReference type="HOGENOM" id="CLU_1001387_0_0_1"/>
<feature type="signal peptide" evidence="1">
    <location>
        <begin position="1"/>
        <end position="19"/>
    </location>
</feature>
<dbReference type="EMBL" id="HE650823">
    <property type="protein sequence ID" value="CCF57515.1"/>
    <property type="molecule type" value="Genomic_DNA"/>
</dbReference>
<dbReference type="OrthoDB" id="4398414at2759"/>
<dbReference type="Proteomes" id="UP000005220">
    <property type="component" value="Chromosome 3"/>
</dbReference>
<dbReference type="RefSeq" id="XP_003956650.1">
    <property type="nucleotide sequence ID" value="XM_003956601.1"/>
</dbReference>